<evidence type="ECO:0000313" key="2">
    <source>
        <dbReference type="Proteomes" id="UP000821845"/>
    </source>
</evidence>
<accession>A0ACB7T0X3</accession>
<comment type="caution">
    <text evidence="1">The sequence shown here is derived from an EMBL/GenBank/DDBJ whole genome shotgun (WGS) entry which is preliminary data.</text>
</comment>
<evidence type="ECO:0000313" key="1">
    <source>
        <dbReference type="EMBL" id="KAH6941147.1"/>
    </source>
</evidence>
<dbReference type="Proteomes" id="UP000821845">
    <property type="component" value="Chromosome 11"/>
</dbReference>
<keyword evidence="2" id="KW-1185">Reference proteome</keyword>
<reference evidence="1" key="1">
    <citation type="submission" date="2020-05" db="EMBL/GenBank/DDBJ databases">
        <title>Large-scale comparative analyses of tick genomes elucidate their genetic diversity and vector capacities.</title>
        <authorList>
            <person name="Jia N."/>
            <person name="Wang J."/>
            <person name="Shi W."/>
            <person name="Du L."/>
            <person name="Sun Y."/>
            <person name="Zhan W."/>
            <person name="Jiang J."/>
            <person name="Wang Q."/>
            <person name="Zhang B."/>
            <person name="Ji P."/>
            <person name="Sakyi L.B."/>
            <person name="Cui X."/>
            <person name="Yuan T."/>
            <person name="Jiang B."/>
            <person name="Yang W."/>
            <person name="Lam T.T.-Y."/>
            <person name="Chang Q."/>
            <person name="Ding S."/>
            <person name="Wang X."/>
            <person name="Zhu J."/>
            <person name="Ruan X."/>
            <person name="Zhao L."/>
            <person name="Wei J."/>
            <person name="Que T."/>
            <person name="Du C."/>
            <person name="Cheng J."/>
            <person name="Dai P."/>
            <person name="Han X."/>
            <person name="Huang E."/>
            <person name="Gao Y."/>
            <person name="Liu J."/>
            <person name="Shao H."/>
            <person name="Ye R."/>
            <person name="Li L."/>
            <person name="Wei W."/>
            <person name="Wang X."/>
            <person name="Wang C."/>
            <person name="Yang T."/>
            <person name="Huo Q."/>
            <person name="Li W."/>
            <person name="Guo W."/>
            <person name="Chen H."/>
            <person name="Zhou L."/>
            <person name="Ni X."/>
            <person name="Tian J."/>
            <person name="Zhou Y."/>
            <person name="Sheng Y."/>
            <person name="Liu T."/>
            <person name="Pan Y."/>
            <person name="Xia L."/>
            <person name="Li J."/>
            <person name="Zhao F."/>
            <person name="Cao W."/>
        </authorList>
    </citation>
    <scope>NUCLEOTIDE SEQUENCE</scope>
    <source>
        <strain evidence="1">Hyas-2018</strain>
    </source>
</reference>
<sequence>MDVGRFNFGMKAKRPYFENRWPIGFPALRPRTASILRRGALEDPATPSFLERPIVFRRSMTECRSATIKGAATSADRHDDGGDDKMDSSRDHFSGFTARFYPLCAPQLHLSPMPIRDTKGGSVGKKHV</sequence>
<organism evidence="1 2">
    <name type="scientific">Hyalomma asiaticum</name>
    <name type="common">Tick</name>
    <dbReference type="NCBI Taxonomy" id="266040"/>
    <lineage>
        <taxon>Eukaryota</taxon>
        <taxon>Metazoa</taxon>
        <taxon>Ecdysozoa</taxon>
        <taxon>Arthropoda</taxon>
        <taxon>Chelicerata</taxon>
        <taxon>Arachnida</taxon>
        <taxon>Acari</taxon>
        <taxon>Parasitiformes</taxon>
        <taxon>Ixodida</taxon>
        <taxon>Ixodoidea</taxon>
        <taxon>Ixodidae</taxon>
        <taxon>Hyalomminae</taxon>
        <taxon>Hyalomma</taxon>
    </lineage>
</organism>
<gene>
    <name evidence="1" type="ORF">HPB50_014310</name>
</gene>
<dbReference type="EMBL" id="CM023491">
    <property type="protein sequence ID" value="KAH6941147.1"/>
    <property type="molecule type" value="Genomic_DNA"/>
</dbReference>
<protein>
    <submittedName>
        <fullName evidence="1">Uncharacterized protein</fullName>
    </submittedName>
</protein>
<proteinExistence type="predicted"/>
<name>A0ACB7T0X3_HYAAI</name>